<reference evidence="1 2" key="1">
    <citation type="journal article" date="2018" name="New Phytol.">
        <title>Phylogenomics of Endogonaceae and evolution of mycorrhizas within Mucoromycota.</title>
        <authorList>
            <person name="Chang Y."/>
            <person name="Desiro A."/>
            <person name="Na H."/>
            <person name="Sandor L."/>
            <person name="Lipzen A."/>
            <person name="Clum A."/>
            <person name="Barry K."/>
            <person name="Grigoriev I.V."/>
            <person name="Martin F.M."/>
            <person name="Stajich J.E."/>
            <person name="Smith M.E."/>
            <person name="Bonito G."/>
            <person name="Spatafora J.W."/>
        </authorList>
    </citation>
    <scope>NUCLEOTIDE SEQUENCE [LARGE SCALE GENOMIC DNA]</scope>
    <source>
        <strain evidence="1 2">GMNB39</strain>
    </source>
</reference>
<gene>
    <name evidence="1" type="ORF">BC936DRAFT_139344</name>
</gene>
<evidence type="ECO:0000313" key="2">
    <source>
        <dbReference type="Proteomes" id="UP000268093"/>
    </source>
</evidence>
<evidence type="ECO:0000313" key="1">
    <source>
        <dbReference type="EMBL" id="RUP19042.1"/>
    </source>
</evidence>
<comment type="caution">
    <text evidence="1">The sequence shown here is derived from an EMBL/GenBank/DDBJ whole genome shotgun (WGS) entry which is preliminary data.</text>
</comment>
<dbReference type="Proteomes" id="UP000268093">
    <property type="component" value="Unassembled WGS sequence"/>
</dbReference>
<dbReference type="EMBL" id="RBNI01014763">
    <property type="protein sequence ID" value="RUP19042.1"/>
    <property type="molecule type" value="Genomic_DNA"/>
</dbReference>
<proteinExistence type="predicted"/>
<organism evidence="1 2">
    <name type="scientific">Jimgerdemannia flammicorona</name>
    <dbReference type="NCBI Taxonomy" id="994334"/>
    <lineage>
        <taxon>Eukaryota</taxon>
        <taxon>Fungi</taxon>
        <taxon>Fungi incertae sedis</taxon>
        <taxon>Mucoromycota</taxon>
        <taxon>Mucoromycotina</taxon>
        <taxon>Endogonomycetes</taxon>
        <taxon>Endogonales</taxon>
        <taxon>Endogonaceae</taxon>
        <taxon>Jimgerdemannia</taxon>
    </lineage>
</organism>
<accession>A0A433BA22</accession>
<dbReference type="AlphaFoldDB" id="A0A433BA22"/>
<keyword evidence="2" id="KW-1185">Reference proteome</keyword>
<protein>
    <submittedName>
        <fullName evidence="1">Uncharacterized protein</fullName>
    </submittedName>
</protein>
<sequence>MRLMTWHCESNGKGICPNSSLLYHTRMIWSAISLKKNLRNDVFV</sequence>
<name>A0A433BA22_9FUNG</name>